<protein>
    <submittedName>
        <fullName evidence="2">Uncharacterized protein</fullName>
    </submittedName>
</protein>
<reference evidence="2" key="2">
    <citation type="journal article" date="2021" name="PeerJ">
        <title>Extensive microbial diversity within the chicken gut microbiome revealed by metagenomics and culture.</title>
        <authorList>
            <person name="Gilroy R."/>
            <person name="Ravi A."/>
            <person name="Getino M."/>
            <person name="Pursley I."/>
            <person name="Horton D.L."/>
            <person name="Alikhan N.F."/>
            <person name="Baker D."/>
            <person name="Gharbi K."/>
            <person name="Hall N."/>
            <person name="Watson M."/>
            <person name="Adriaenssens E.M."/>
            <person name="Foster-Nyarko E."/>
            <person name="Jarju S."/>
            <person name="Secka A."/>
            <person name="Antonio M."/>
            <person name="Oren A."/>
            <person name="Chaudhuri R.R."/>
            <person name="La Ragione R."/>
            <person name="Hildebrand F."/>
            <person name="Pallen M.J."/>
        </authorList>
    </citation>
    <scope>NUCLEOTIDE SEQUENCE</scope>
    <source>
        <strain evidence="2">CHK197-8231</strain>
    </source>
</reference>
<name>A0A9D1L2L5_9BACT</name>
<keyword evidence="1" id="KW-0812">Transmembrane</keyword>
<dbReference type="EMBL" id="DVML01000022">
    <property type="protein sequence ID" value="HIU22674.1"/>
    <property type="molecule type" value="Genomic_DNA"/>
</dbReference>
<proteinExistence type="predicted"/>
<keyword evidence="1" id="KW-0472">Membrane</keyword>
<sequence length="71" mass="8373">MEEFVKVVANYGVSIVIVALFLWDWFTNKKEMKSTLDVIKDTSINISKSLDLLQKSMDRHDEKLDKIIERR</sequence>
<accession>A0A9D1L2L5</accession>
<evidence type="ECO:0000313" key="2">
    <source>
        <dbReference type="EMBL" id="HIU22674.1"/>
    </source>
</evidence>
<dbReference type="Proteomes" id="UP000824087">
    <property type="component" value="Unassembled WGS sequence"/>
</dbReference>
<feature type="transmembrane region" description="Helical" evidence="1">
    <location>
        <begin position="6"/>
        <end position="26"/>
    </location>
</feature>
<organism evidence="2 3">
    <name type="scientific">Candidatus Fimihabitans intestinipullorum</name>
    <dbReference type="NCBI Taxonomy" id="2840820"/>
    <lineage>
        <taxon>Bacteria</taxon>
        <taxon>Bacillati</taxon>
        <taxon>Mycoplasmatota</taxon>
        <taxon>Mycoplasmatota incertae sedis</taxon>
        <taxon>Candidatus Fimihabitans</taxon>
    </lineage>
</organism>
<dbReference type="AlphaFoldDB" id="A0A9D1L2L5"/>
<gene>
    <name evidence="2" type="ORF">IAD49_03735</name>
</gene>
<reference evidence="2" key="1">
    <citation type="submission" date="2020-10" db="EMBL/GenBank/DDBJ databases">
        <authorList>
            <person name="Gilroy R."/>
        </authorList>
    </citation>
    <scope>NUCLEOTIDE SEQUENCE</scope>
    <source>
        <strain evidence="2">CHK197-8231</strain>
    </source>
</reference>
<keyword evidence="1" id="KW-1133">Transmembrane helix</keyword>
<evidence type="ECO:0000313" key="3">
    <source>
        <dbReference type="Proteomes" id="UP000824087"/>
    </source>
</evidence>
<comment type="caution">
    <text evidence="2">The sequence shown here is derived from an EMBL/GenBank/DDBJ whole genome shotgun (WGS) entry which is preliminary data.</text>
</comment>
<evidence type="ECO:0000256" key="1">
    <source>
        <dbReference type="SAM" id="Phobius"/>
    </source>
</evidence>